<sequence length="88" mass="9630">MGTLGQCREKTRMPSRLTTVQNRQNLMTAEPRSLSLFTKKPPRKVPPPPAGTTSHTPPPPGASAESLQANSQGQLSKPEWLPSVQIWD</sequence>
<accession>A0A2I3HV20</accession>
<dbReference type="EMBL" id="ADFV01122453">
    <property type="status" value="NOT_ANNOTATED_CDS"/>
    <property type="molecule type" value="Genomic_DNA"/>
</dbReference>
<reference evidence="2" key="2">
    <citation type="submission" date="2025-08" db="UniProtKB">
        <authorList>
            <consortium name="Ensembl"/>
        </authorList>
    </citation>
    <scope>IDENTIFICATION</scope>
</reference>
<feature type="compositionally biased region" description="Pro residues" evidence="1">
    <location>
        <begin position="44"/>
        <end position="61"/>
    </location>
</feature>
<organism evidence="2 3">
    <name type="scientific">Nomascus leucogenys</name>
    <name type="common">Northern white-cheeked gibbon</name>
    <name type="synonym">Hylobates leucogenys</name>
    <dbReference type="NCBI Taxonomy" id="61853"/>
    <lineage>
        <taxon>Eukaryota</taxon>
        <taxon>Metazoa</taxon>
        <taxon>Chordata</taxon>
        <taxon>Craniata</taxon>
        <taxon>Vertebrata</taxon>
        <taxon>Euteleostomi</taxon>
        <taxon>Mammalia</taxon>
        <taxon>Eutheria</taxon>
        <taxon>Euarchontoglires</taxon>
        <taxon>Primates</taxon>
        <taxon>Haplorrhini</taxon>
        <taxon>Catarrhini</taxon>
        <taxon>Hylobatidae</taxon>
        <taxon>Nomascus</taxon>
    </lineage>
</organism>
<evidence type="ECO:0000256" key="1">
    <source>
        <dbReference type="SAM" id="MobiDB-lite"/>
    </source>
</evidence>
<evidence type="ECO:0000313" key="2">
    <source>
        <dbReference type="Ensembl" id="ENSNLEP00000047449.1"/>
    </source>
</evidence>
<proteinExistence type="predicted"/>
<protein>
    <submittedName>
        <fullName evidence="2">Uncharacterized protein</fullName>
    </submittedName>
</protein>
<evidence type="ECO:0000313" key="3">
    <source>
        <dbReference type="Proteomes" id="UP000001073"/>
    </source>
</evidence>
<keyword evidence="3" id="KW-1185">Reference proteome</keyword>
<dbReference type="AlphaFoldDB" id="A0A2I3HV20"/>
<reference evidence="2 3" key="1">
    <citation type="submission" date="2012-10" db="EMBL/GenBank/DDBJ databases">
        <authorList>
            <consortium name="Gibbon Genome Sequencing Consortium"/>
        </authorList>
    </citation>
    <scope>NUCLEOTIDE SEQUENCE [LARGE SCALE GENOMIC DNA]</scope>
</reference>
<dbReference type="GeneTree" id="ENSGT00390000014718"/>
<dbReference type="Proteomes" id="UP000001073">
    <property type="component" value="Chromosome 13"/>
</dbReference>
<dbReference type="OMA" id="QNKHNLM"/>
<dbReference type="InParanoid" id="A0A2I3HV20"/>
<dbReference type="Ensembl" id="ENSNLET00000055171.1">
    <property type="protein sequence ID" value="ENSNLEP00000047449.1"/>
    <property type="gene ID" value="ENSNLEG00000031811.1"/>
</dbReference>
<feature type="compositionally biased region" description="Polar residues" evidence="1">
    <location>
        <begin position="65"/>
        <end position="75"/>
    </location>
</feature>
<name>A0A2I3HV20_NOMLE</name>
<feature type="compositionally biased region" description="Polar residues" evidence="1">
    <location>
        <begin position="16"/>
        <end position="27"/>
    </location>
</feature>
<reference evidence="2" key="3">
    <citation type="submission" date="2025-09" db="UniProtKB">
        <authorList>
            <consortium name="Ensembl"/>
        </authorList>
    </citation>
    <scope>IDENTIFICATION</scope>
</reference>
<feature type="region of interest" description="Disordered" evidence="1">
    <location>
        <begin position="1"/>
        <end position="88"/>
    </location>
</feature>